<evidence type="ECO:0000259" key="3">
    <source>
        <dbReference type="Pfam" id="PF07687"/>
    </source>
</evidence>
<dbReference type="InterPro" id="IPR017439">
    <property type="entry name" value="Amidohydrolase"/>
</dbReference>
<dbReference type="InterPro" id="IPR017144">
    <property type="entry name" value="Xaa-Arg_dipeptidase"/>
</dbReference>
<dbReference type="SUPFAM" id="SSF55031">
    <property type="entry name" value="Bacterial exopeptidase dimerisation domain"/>
    <property type="match status" value="1"/>
</dbReference>
<reference evidence="4" key="1">
    <citation type="submission" date="2019-01" db="EMBL/GenBank/DDBJ databases">
        <title>Draft genome sequences of three monokaryotic isolates of the white-rot basidiomycete fungus Dichomitus squalens.</title>
        <authorList>
            <consortium name="DOE Joint Genome Institute"/>
            <person name="Lopez S.C."/>
            <person name="Andreopoulos B."/>
            <person name="Pangilinan J."/>
            <person name="Lipzen A."/>
            <person name="Riley R."/>
            <person name="Ahrendt S."/>
            <person name="Ng V."/>
            <person name="Barry K."/>
            <person name="Daum C."/>
            <person name="Grigoriev I.V."/>
            <person name="Hilden K.S."/>
            <person name="Makela M.R."/>
            <person name="de Vries R.P."/>
        </authorList>
    </citation>
    <scope>NUCLEOTIDE SEQUENCE [LARGE SCALE GENOMIC DNA]</scope>
    <source>
        <strain evidence="4">OM18370.1</strain>
    </source>
</reference>
<name>A0A4Q9MD34_9APHY</name>
<dbReference type="Gene3D" id="3.30.70.360">
    <property type="match status" value="1"/>
</dbReference>
<accession>A0A4Q9MD34</accession>
<dbReference type="PANTHER" id="PTHR30575:SF0">
    <property type="entry name" value="XAA-ARG DIPEPTIDASE"/>
    <property type="match status" value="1"/>
</dbReference>
<sequence length="432" mass="46807">MAQSASTVFWQPGDKGAHLDRADVLEEGTIYRPEFFEHVQATLKSLDQDLIGLSKDIHDHPELKFEERHAHDTLTTFVEKHGFHVTRHHWLETAWLAKFTKGTGGRTLGVNSEMDALPGIGHACGHNLIAIAGVAVAIAVKSAIEHFDISGTVVLLGTPAEEGGAGKVILLERGAYDGMDACLMCHPAPGPRWSTSLSSCLALQRLIVEFSGHTAHAALSPWEGQNALDAAVLAYTNISVLRQQLKPSHRVHGIFEGKDWAPNIIPDYSKMIGDVRAPTRAEVDSAVPRVTACYEAAGVATGCKVKLEKTRVISDLRQNKALSDECADIFSKKFGPVDYEYGIKNASTDFGNITYALPSLHPSFAIPTRGSNHTPEFAEAAATEEAHKACINMSITLAANGLRLLTDDAFANKVKKTFEEDKVLREAEAAQA</sequence>
<organism evidence="4">
    <name type="scientific">Dichomitus squalens</name>
    <dbReference type="NCBI Taxonomy" id="114155"/>
    <lineage>
        <taxon>Eukaryota</taxon>
        <taxon>Fungi</taxon>
        <taxon>Dikarya</taxon>
        <taxon>Basidiomycota</taxon>
        <taxon>Agaricomycotina</taxon>
        <taxon>Agaricomycetes</taxon>
        <taxon>Polyporales</taxon>
        <taxon>Polyporaceae</taxon>
        <taxon>Dichomitus</taxon>
    </lineage>
</organism>
<dbReference type="InterPro" id="IPR036264">
    <property type="entry name" value="Bact_exopeptidase_dim_dom"/>
</dbReference>
<gene>
    <name evidence="4" type="ORF">BD311DRAFT_565438</name>
</gene>
<dbReference type="OrthoDB" id="6119954at2759"/>
<dbReference type="Proteomes" id="UP000292957">
    <property type="component" value="Unassembled WGS sequence"/>
</dbReference>
<dbReference type="InterPro" id="IPR052030">
    <property type="entry name" value="Peptidase_M20/M20A_hydrolases"/>
</dbReference>
<evidence type="ECO:0000313" key="4">
    <source>
        <dbReference type="EMBL" id="TBU24288.1"/>
    </source>
</evidence>
<dbReference type="Pfam" id="PF01546">
    <property type="entry name" value="Peptidase_M20"/>
    <property type="match status" value="1"/>
</dbReference>
<dbReference type="InterPro" id="IPR002933">
    <property type="entry name" value="Peptidase_M20"/>
</dbReference>
<feature type="domain" description="Peptidase M20 dimerisation" evidence="3">
    <location>
        <begin position="207"/>
        <end position="293"/>
    </location>
</feature>
<protein>
    <recommendedName>
        <fullName evidence="2">Peptidase M20 domain-containing protein 2</fullName>
    </recommendedName>
</protein>
<dbReference type="InterPro" id="IPR011650">
    <property type="entry name" value="Peptidase_M20_dimer"/>
</dbReference>
<dbReference type="NCBIfam" id="TIGR01891">
    <property type="entry name" value="amidohydrolases"/>
    <property type="match status" value="1"/>
</dbReference>
<dbReference type="FunFam" id="3.30.70.360:FF:000004">
    <property type="entry name" value="Peptidase M20 domain-containing protein 2"/>
    <property type="match status" value="1"/>
</dbReference>
<proteinExistence type="inferred from homology"/>
<comment type="similarity">
    <text evidence="1 2">Belongs to the peptidase M20A family.</text>
</comment>
<dbReference type="GO" id="GO:0016805">
    <property type="term" value="F:dipeptidase activity"/>
    <property type="evidence" value="ECO:0007669"/>
    <property type="project" value="InterPro"/>
</dbReference>
<dbReference type="Gene3D" id="3.40.630.10">
    <property type="entry name" value="Zn peptidases"/>
    <property type="match status" value="1"/>
</dbReference>
<evidence type="ECO:0000256" key="1">
    <source>
        <dbReference type="ARBA" id="ARBA00006247"/>
    </source>
</evidence>
<dbReference type="SUPFAM" id="SSF53187">
    <property type="entry name" value="Zn-dependent exopeptidases"/>
    <property type="match status" value="1"/>
</dbReference>
<dbReference type="Pfam" id="PF07687">
    <property type="entry name" value="M20_dimer"/>
    <property type="match status" value="1"/>
</dbReference>
<evidence type="ECO:0000256" key="2">
    <source>
        <dbReference type="PIRNR" id="PIRNR037226"/>
    </source>
</evidence>
<dbReference type="CDD" id="cd05672">
    <property type="entry name" value="M20_ACY1L2-like"/>
    <property type="match status" value="1"/>
</dbReference>
<dbReference type="PANTHER" id="PTHR30575">
    <property type="entry name" value="PEPTIDASE M20"/>
    <property type="match status" value="1"/>
</dbReference>
<dbReference type="AlphaFoldDB" id="A0A4Q9MD34"/>
<dbReference type="EMBL" id="ML143483">
    <property type="protein sequence ID" value="TBU24288.1"/>
    <property type="molecule type" value="Genomic_DNA"/>
</dbReference>
<dbReference type="PIRSF" id="PIRSF037226">
    <property type="entry name" value="Amidohydrolase_ACY1L2_prd"/>
    <property type="match status" value="1"/>
</dbReference>